<protein>
    <recommendedName>
        <fullName evidence="3">DUF1192 domain-containing protein</fullName>
    </recommendedName>
</protein>
<dbReference type="AlphaFoldDB" id="M2SE34"/>
<evidence type="ECO:0000313" key="1">
    <source>
        <dbReference type="EMBL" id="EMD83625.1"/>
    </source>
</evidence>
<keyword evidence="2" id="KW-1185">Reference proteome</keyword>
<organism evidence="1 2">
    <name type="scientific">Pacificimonas flava</name>
    <dbReference type="NCBI Taxonomy" id="1234595"/>
    <lineage>
        <taxon>Bacteria</taxon>
        <taxon>Pseudomonadati</taxon>
        <taxon>Pseudomonadota</taxon>
        <taxon>Alphaproteobacteria</taxon>
        <taxon>Sphingomonadales</taxon>
        <taxon>Sphingosinicellaceae</taxon>
        <taxon>Pacificimonas</taxon>
    </lineage>
</organism>
<dbReference type="InterPro" id="IPR009579">
    <property type="entry name" value="DUF1192"/>
</dbReference>
<evidence type="ECO:0000313" key="2">
    <source>
        <dbReference type="Proteomes" id="UP000011717"/>
    </source>
</evidence>
<accession>M2SE34</accession>
<sequence>MDEDDLPRPGDPLDTLMKSDLDRLSVHELEARIRMLEAETERTRAKLAGAKDFRAGADALFKS</sequence>
<gene>
    <name evidence="1" type="ORF">C725_0597</name>
</gene>
<name>M2SE34_9SPHN</name>
<reference evidence="1 2" key="1">
    <citation type="journal article" date="2013" name="Genome Announc.">
        <title>Draft Genome Sequence of Strain JLT2015T, Belonging to the Family Sphingomonadaceae of the Alphaproteobacteria.</title>
        <authorList>
            <person name="Tang K."/>
            <person name="Liu K."/>
            <person name="Li S."/>
            <person name="Jiao N."/>
        </authorList>
    </citation>
    <scope>NUCLEOTIDE SEQUENCE [LARGE SCALE GENOMIC DNA]</scope>
    <source>
        <strain evidence="1 2">JLT2015</strain>
    </source>
</reference>
<dbReference type="Pfam" id="PF06698">
    <property type="entry name" value="DUF1192"/>
    <property type="match status" value="1"/>
</dbReference>
<evidence type="ECO:0008006" key="3">
    <source>
        <dbReference type="Google" id="ProtNLM"/>
    </source>
</evidence>
<dbReference type="Proteomes" id="UP000011717">
    <property type="component" value="Unassembled WGS sequence"/>
</dbReference>
<proteinExistence type="predicted"/>
<dbReference type="EMBL" id="AMRV01000002">
    <property type="protein sequence ID" value="EMD83625.1"/>
    <property type="molecule type" value="Genomic_DNA"/>
</dbReference>
<comment type="caution">
    <text evidence="1">The sequence shown here is derived from an EMBL/GenBank/DDBJ whole genome shotgun (WGS) entry which is preliminary data.</text>
</comment>
<dbReference type="RefSeq" id="WP_008600059.1">
    <property type="nucleotide sequence ID" value="NZ_AMRV01000002.1"/>
</dbReference>
<dbReference type="OrthoDB" id="7173908at2"/>